<organism evidence="1 2">
    <name type="scientific">Dreissena polymorpha</name>
    <name type="common">Zebra mussel</name>
    <name type="synonym">Mytilus polymorpha</name>
    <dbReference type="NCBI Taxonomy" id="45954"/>
    <lineage>
        <taxon>Eukaryota</taxon>
        <taxon>Metazoa</taxon>
        <taxon>Spiralia</taxon>
        <taxon>Lophotrochozoa</taxon>
        <taxon>Mollusca</taxon>
        <taxon>Bivalvia</taxon>
        <taxon>Autobranchia</taxon>
        <taxon>Heteroconchia</taxon>
        <taxon>Euheterodonta</taxon>
        <taxon>Imparidentia</taxon>
        <taxon>Neoheterodontei</taxon>
        <taxon>Myida</taxon>
        <taxon>Dreissenoidea</taxon>
        <taxon>Dreissenidae</taxon>
        <taxon>Dreissena</taxon>
    </lineage>
</organism>
<reference evidence="1" key="1">
    <citation type="journal article" date="2019" name="bioRxiv">
        <title>The Genome of the Zebra Mussel, Dreissena polymorpha: A Resource for Invasive Species Research.</title>
        <authorList>
            <person name="McCartney M.A."/>
            <person name="Auch B."/>
            <person name="Kono T."/>
            <person name="Mallez S."/>
            <person name="Zhang Y."/>
            <person name="Obille A."/>
            <person name="Becker A."/>
            <person name="Abrahante J.E."/>
            <person name="Garbe J."/>
            <person name="Badalamenti J.P."/>
            <person name="Herman A."/>
            <person name="Mangelson H."/>
            <person name="Liachko I."/>
            <person name="Sullivan S."/>
            <person name="Sone E.D."/>
            <person name="Koren S."/>
            <person name="Silverstein K.A.T."/>
            <person name="Beckman K.B."/>
            <person name="Gohl D.M."/>
        </authorList>
    </citation>
    <scope>NUCLEOTIDE SEQUENCE</scope>
    <source>
        <strain evidence="1">Duluth1</strain>
        <tissue evidence="1">Whole animal</tissue>
    </source>
</reference>
<evidence type="ECO:0000313" key="2">
    <source>
        <dbReference type="Proteomes" id="UP000828390"/>
    </source>
</evidence>
<accession>A0A9D4JA54</accession>
<dbReference type="Proteomes" id="UP000828390">
    <property type="component" value="Unassembled WGS sequence"/>
</dbReference>
<name>A0A9D4JA54_DREPO</name>
<keyword evidence="2" id="KW-1185">Reference proteome</keyword>
<protein>
    <submittedName>
        <fullName evidence="1">Uncharacterized protein</fullName>
    </submittedName>
</protein>
<proteinExistence type="predicted"/>
<evidence type="ECO:0000313" key="1">
    <source>
        <dbReference type="EMBL" id="KAH3801018.1"/>
    </source>
</evidence>
<comment type="caution">
    <text evidence="1">The sequence shown here is derived from an EMBL/GenBank/DDBJ whole genome shotgun (WGS) entry which is preliminary data.</text>
</comment>
<sequence length="89" mass="9907">MKFNSLRSVGKLMKLVVSNLLSMPITEVAMTIHIKNSAVLVSSLDRVALKYSKLVPSSRDFPLNVMPELVLSWTSALSFFLKLKSPLMP</sequence>
<dbReference type="AlphaFoldDB" id="A0A9D4JA54"/>
<dbReference type="EMBL" id="JAIWYP010000007">
    <property type="protein sequence ID" value="KAH3801018.1"/>
    <property type="molecule type" value="Genomic_DNA"/>
</dbReference>
<reference evidence="1" key="2">
    <citation type="submission" date="2020-11" db="EMBL/GenBank/DDBJ databases">
        <authorList>
            <person name="McCartney M.A."/>
            <person name="Auch B."/>
            <person name="Kono T."/>
            <person name="Mallez S."/>
            <person name="Becker A."/>
            <person name="Gohl D.M."/>
            <person name="Silverstein K.A.T."/>
            <person name="Koren S."/>
            <person name="Bechman K.B."/>
            <person name="Herman A."/>
            <person name="Abrahante J.E."/>
            <person name="Garbe J."/>
        </authorList>
    </citation>
    <scope>NUCLEOTIDE SEQUENCE</scope>
    <source>
        <strain evidence="1">Duluth1</strain>
        <tissue evidence="1">Whole animal</tissue>
    </source>
</reference>
<gene>
    <name evidence="1" type="ORF">DPMN_154662</name>
</gene>